<evidence type="ECO:0000256" key="1">
    <source>
        <dbReference type="SAM" id="MobiDB-lite"/>
    </source>
</evidence>
<keyword evidence="2" id="KW-0472">Membrane</keyword>
<name>A0ABU4VEB3_9ACTN</name>
<dbReference type="Proteomes" id="UP001277761">
    <property type="component" value="Unassembled WGS sequence"/>
</dbReference>
<dbReference type="RefSeq" id="WP_319952268.1">
    <property type="nucleotide sequence ID" value="NZ_JAXAVX010000001.1"/>
</dbReference>
<proteinExistence type="predicted"/>
<reference evidence="3 4" key="1">
    <citation type="submission" date="2023-11" db="EMBL/GenBank/DDBJ databases">
        <authorList>
            <person name="Xu M."/>
            <person name="Jiang T."/>
        </authorList>
    </citation>
    <scope>NUCLEOTIDE SEQUENCE [LARGE SCALE GENOMIC DNA]</scope>
    <source>
        <strain evidence="3 4">SD</strain>
    </source>
</reference>
<dbReference type="Pfam" id="PF17198">
    <property type="entry name" value="AveC_like"/>
    <property type="match status" value="1"/>
</dbReference>
<keyword evidence="2" id="KW-0812">Transmembrane</keyword>
<keyword evidence="2" id="KW-1133">Transmembrane helix</keyword>
<feature type="region of interest" description="Disordered" evidence="1">
    <location>
        <begin position="1"/>
        <end position="29"/>
    </location>
</feature>
<accession>A0ABU4VEB3</accession>
<feature type="transmembrane region" description="Helical" evidence="2">
    <location>
        <begin position="176"/>
        <end position="194"/>
    </location>
</feature>
<comment type="caution">
    <text evidence="3">The sequence shown here is derived from an EMBL/GenBank/DDBJ whole genome shotgun (WGS) entry which is preliminary data.</text>
</comment>
<gene>
    <name evidence="3" type="ORF">SK069_00790</name>
</gene>
<protein>
    <submittedName>
        <fullName evidence="3">Spirocyclase AveC family protein</fullName>
    </submittedName>
</protein>
<evidence type="ECO:0000313" key="3">
    <source>
        <dbReference type="EMBL" id="MDX8150115.1"/>
    </source>
</evidence>
<evidence type="ECO:0000256" key="2">
    <source>
        <dbReference type="SAM" id="Phobius"/>
    </source>
</evidence>
<dbReference type="InterPro" id="IPR033459">
    <property type="entry name" value="AveC-like"/>
</dbReference>
<feature type="transmembrane region" description="Helical" evidence="2">
    <location>
        <begin position="298"/>
        <end position="317"/>
    </location>
</feature>
<evidence type="ECO:0000313" key="4">
    <source>
        <dbReference type="Proteomes" id="UP001277761"/>
    </source>
</evidence>
<feature type="transmembrane region" description="Helical" evidence="2">
    <location>
        <begin position="206"/>
        <end position="229"/>
    </location>
</feature>
<organism evidence="3 4">
    <name type="scientific">Patulibacter brassicae</name>
    <dbReference type="NCBI Taxonomy" id="1705717"/>
    <lineage>
        <taxon>Bacteria</taxon>
        <taxon>Bacillati</taxon>
        <taxon>Actinomycetota</taxon>
        <taxon>Thermoleophilia</taxon>
        <taxon>Solirubrobacterales</taxon>
        <taxon>Patulibacteraceae</taxon>
        <taxon>Patulibacter</taxon>
    </lineage>
</organism>
<dbReference type="EMBL" id="JAXAVX010000001">
    <property type="protein sequence ID" value="MDX8150115.1"/>
    <property type="molecule type" value="Genomic_DNA"/>
</dbReference>
<feature type="compositionally biased region" description="Pro residues" evidence="1">
    <location>
        <begin position="1"/>
        <end position="11"/>
    </location>
</feature>
<keyword evidence="4" id="KW-1185">Reference proteome</keyword>
<feature type="transmembrane region" description="Helical" evidence="2">
    <location>
        <begin position="80"/>
        <end position="101"/>
    </location>
</feature>
<feature type="transmembrane region" description="Helical" evidence="2">
    <location>
        <begin position="34"/>
        <end position="54"/>
    </location>
</feature>
<sequence length="340" mass="37972">MSSTVPLPPSAVPTAEATRAGGPRPEEPQDRTGVIAIWAVIGIGVLLLVTQGWGRWILSGEEFRAVDVTGPDVYADWRQVALRIVEALSVVEMSLLVYLVIVRPRLRLGHFTLDAKITIGLLIGSFTDGILNTQEYLFAWNQHSINLGSWASFIPLNDPEHQSRYAEALIWGIPQYTYYCITVAMIACAWIGRMRERDPSFSNVRAYATVFAAAFAFDFVLENVLIRVVEAYHYAKTPSELTLWAGSQYQFPLYESVLVASLGVAFTALKLSAIDHPKGLSFPERGVERLPERIRTPARWLAVIAFCFCCLFFIYHVPFQLFGLIGDSMADLPSYMTPND</sequence>